<name>A0A9X1NLM7_9ACTN</name>
<gene>
    <name evidence="2" type="ORF">LR394_34730</name>
</gene>
<dbReference type="Proteomes" id="UP001138997">
    <property type="component" value="Unassembled WGS sequence"/>
</dbReference>
<keyword evidence="3" id="KW-1185">Reference proteome</keyword>
<keyword evidence="1" id="KW-0472">Membrane</keyword>
<dbReference type="EMBL" id="JAJOMB010000026">
    <property type="protein sequence ID" value="MCD5316064.1"/>
    <property type="molecule type" value="Genomic_DNA"/>
</dbReference>
<comment type="caution">
    <text evidence="2">The sequence shown here is derived from an EMBL/GenBank/DDBJ whole genome shotgun (WGS) entry which is preliminary data.</text>
</comment>
<feature type="transmembrane region" description="Helical" evidence="1">
    <location>
        <begin position="34"/>
        <end position="56"/>
    </location>
</feature>
<keyword evidence="1" id="KW-1133">Transmembrane helix</keyword>
<organism evidence="2 3">
    <name type="scientific">Kineosporia babensis</name>
    <dbReference type="NCBI Taxonomy" id="499548"/>
    <lineage>
        <taxon>Bacteria</taxon>
        <taxon>Bacillati</taxon>
        <taxon>Actinomycetota</taxon>
        <taxon>Actinomycetes</taxon>
        <taxon>Kineosporiales</taxon>
        <taxon>Kineosporiaceae</taxon>
        <taxon>Kineosporia</taxon>
    </lineage>
</organism>
<reference evidence="2" key="1">
    <citation type="submission" date="2021-11" db="EMBL/GenBank/DDBJ databases">
        <title>Streptomyces corallinus and Kineosporia corallina sp. nov., two new coral-derived marine actinobacteria.</title>
        <authorList>
            <person name="Buangrab K."/>
            <person name="Sutthacheep M."/>
            <person name="Yeemin T."/>
            <person name="Harunari E."/>
            <person name="Igarashi Y."/>
            <person name="Sripreechasak P."/>
            <person name="Kanchanasin P."/>
            <person name="Tanasupawat S."/>
            <person name="Phongsopitanun W."/>
        </authorList>
    </citation>
    <scope>NUCLEOTIDE SEQUENCE</scope>
    <source>
        <strain evidence="2">JCM 31032</strain>
    </source>
</reference>
<dbReference type="RefSeq" id="WP_231448913.1">
    <property type="nucleotide sequence ID" value="NZ_JAJOMB010000026.1"/>
</dbReference>
<protein>
    <submittedName>
        <fullName evidence="2">Uncharacterized protein</fullName>
    </submittedName>
</protein>
<accession>A0A9X1NLM7</accession>
<evidence type="ECO:0000313" key="2">
    <source>
        <dbReference type="EMBL" id="MCD5316064.1"/>
    </source>
</evidence>
<keyword evidence="1" id="KW-0812">Transmembrane</keyword>
<dbReference type="AlphaFoldDB" id="A0A9X1NLM7"/>
<evidence type="ECO:0000256" key="1">
    <source>
        <dbReference type="SAM" id="Phobius"/>
    </source>
</evidence>
<proteinExistence type="predicted"/>
<sequence>MYWTVIGLTGLALLLFMVTRRLQGSVNITLAIGLSAVVVMLSHFAGLLLNAAIMAWNTVG</sequence>
<evidence type="ECO:0000313" key="3">
    <source>
        <dbReference type="Proteomes" id="UP001138997"/>
    </source>
</evidence>